<dbReference type="Pfam" id="PF13377">
    <property type="entry name" value="Peripla_BP_3"/>
    <property type="match status" value="1"/>
</dbReference>
<geneLocation type="plasmid" evidence="6 7">
    <name>pDSHI05</name>
</geneLocation>
<sequence>MPDGDSRPTLKHVAARAGVSLISASRVMRGAPNVSEALRAKVEAAAADLGYSRNRIAGSLRSQASDLIAVIVPSMSNHVFPPIVDGIDTALRGSRFRPVLGMTGYETSMEETILRDLLSWTPAAVILSGLEHSPGTRALLRRHDGPVIELLDTDAPPIDLSVGVSQAAAGRMMAAHLIDRGYSRIGFVGAWGGRDTRATKRQDALARAVAAAGLAPLAQHIADAPSSLCVGADALRALRRAHPELDAVVFANDDLALGALFACQSDGIAVPDTLALAGFNGLDMCQVITPRLTTIQTPRFEIGQQAGTLLRDRLSGKDTPPPAPLPLHLVAGETT</sequence>
<dbReference type="eggNOG" id="COG1609">
    <property type="taxonomic scope" value="Bacteria"/>
</dbReference>
<dbReference type="OrthoDB" id="7170131at2"/>
<dbReference type="PANTHER" id="PTHR30146">
    <property type="entry name" value="LACI-RELATED TRANSCRIPTIONAL REPRESSOR"/>
    <property type="match status" value="1"/>
</dbReference>
<keyword evidence="1" id="KW-0805">Transcription regulation</keyword>
<dbReference type="CDD" id="cd01392">
    <property type="entry name" value="HTH_LacI"/>
    <property type="match status" value="1"/>
</dbReference>
<dbReference type="PANTHER" id="PTHR30146:SF33">
    <property type="entry name" value="TRANSCRIPTIONAL REGULATOR"/>
    <property type="match status" value="1"/>
</dbReference>
<keyword evidence="2" id="KW-0238">DNA-binding</keyword>
<accession>A8LUL0</accession>
<dbReference type="Proteomes" id="UP000006833">
    <property type="component" value="Plasmid pDSHI05"/>
</dbReference>
<gene>
    <name evidence="6" type="ordered locus">Dshi_4217</name>
</gene>
<keyword evidence="6" id="KW-0614">Plasmid</keyword>
<dbReference type="GO" id="GO:0003700">
    <property type="term" value="F:DNA-binding transcription factor activity"/>
    <property type="evidence" value="ECO:0007669"/>
    <property type="project" value="TreeGrafter"/>
</dbReference>
<dbReference type="Gene3D" id="3.40.50.2300">
    <property type="match status" value="2"/>
</dbReference>
<feature type="domain" description="HTH lacI-type" evidence="5">
    <location>
        <begin position="8"/>
        <end position="62"/>
    </location>
</feature>
<dbReference type="EMBL" id="CP000835">
    <property type="protein sequence ID" value="ABV95927.1"/>
    <property type="molecule type" value="Genomic_DNA"/>
</dbReference>
<dbReference type="InterPro" id="IPR000843">
    <property type="entry name" value="HTH_LacI"/>
</dbReference>
<dbReference type="InterPro" id="IPR046335">
    <property type="entry name" value="LacI/GalR-like_sensor"/>
</dbReference>
<dbReference type="AlphaFoldDB" id="A8LUL0"/>
<evidence type="ECO:0000313" key="6">
    <source>
        <dbReference type="EMBL" id="ABV95927.1"/>
    </source>
</evidence>
<dbReference type="InterPro" id="IPR010982">
    <property type="entry name" value="Lambda_DNA-bd_dom_sf"/>
</dbReference>
<evidence type="ECO:0000259" key="5">
    <source>
        <dbReference type="PROSITE" id="PS50932"/>
    </source>
</evidence>
<protein>
    <submittedName>
        <fullName evidence="6">Transcriptional regulator, LacI family</fullName>
    </submittedName>
</protein>
<feature type="region of interest" description="Disordered" evidence="4">
    <location>
        <begin position="314"/>
        <end position="335"/>
    </location>
</feature>
<dbReference type="GO" id="GO:0000976">
    <property type="term" value="F:transcription cis-regulatory region binding"/>
    <property type="evidence" value="ECO:0007669"/>
    <property type="project" value="TreeGrafter"/>
</dbReference>
<dbReference type="KEGG" id="dsh:Dshi_4217"/>
<dbReference type="Gene3D" id="1.10.260.40">
    <property type="entry name" value="lambda repressor-like DNA-binding domains"/>
    <property type="match status" value="1"/>
</dbReference>
<reference evidence="7" key="1">
    <citation type="journal article" date="2010" name="ISME J.">
        <title>The complete genome sequence of the algal symbiont Dinoroseobacter shibae: a hitchhiker's guide to life in the sea.</title>
        <authorList>
            <person name="Wagner-Dobler I."/>
            <person name="Ballhausen B."/>
            <person name="Berger M."/>
            <person name="Brinkhoff T."/>
            <person name="Buchholz I."/>
            <person name="Bunk B."/>
            <person name="Cypionka H."/>
            <person name="Daniel R."/>
            <person name="Drepper T."/>
            <person name="Gerdts G."/>
            <person name="Hahnke S."/>
            <person name="Han C."/>
            <person name="Jahn D."/>
            <person name="Kalhoefer D."/>
            <person name="Kiss H."/>
            <person name="Klenk H.P."/>
            <person name="Kyrpides N."/>
            <person name="Liebl W."/>
            <person name="Liesegang H."/>
            <person name="Meincke L."/>
            <person name="Pati A."/>
            <person name="Petersen J."/>
            <person name="Piekarski T."/>
            <person name="Pommerenke C."/>
            <person name="Pradella S."/>
            <person name="Pukall R."/>
            <person name="Rabus R."/>
            <person name="Stackebrandt E."/>
            <person name="Thole S."/>
            <person name="Thompson L."/>
            <person name="Tielen P."/>
            <person name="Tomasch J."/>
            <person name="von Jan M."/>
            <person name="Wanphrut N."/>
            <person name="Wichels A."/>
            <person name="Zech H."/>
            <person name="Simon M."/>
        </authorList>
    </citation>
    <scope>NUCLEOTIDE SEQUENCE [LARGE SCALE GENOMIC DNA]</scope>
    <source>
        <strain evidence="7">DSM 16493 / NCIMB 14021 / DFL 12</strain>
        <plasmid evidence="7">Plasmid pDSHI05</plasmid>
    </source>
</reference>
<organism evidence="6 7">
    <name type="scientific">Dinoroseobacter shibae (strain DSM 16493 / NCIMB 14021 / DFL 12)</name>
    <dbReference type="NCBI Taxonomy" id="398580"/>
    <lineage>
        <taxon>Bacteria</taxon>
        <taxon>Pseudomonadati</taxon>
        <taxon>Pseudomonadota</taxon>
        <taxon>Alphaproteobacteria</taxon>
        <taxon>Rhodobacterales</taxon>
        <taxon>Roseobacteraceae</taxon>
        <taxon>Dinoroseobacter</taxon>
    </lineage>
</organism>
<dbReference type="CDD" id="cd01575">
    <property type="entry name" value="PBP1_GntR"/>
    <property type="match status" value="1"/>
</dbReference>
<evidence type="ECO:0000256" key="1">
    <source>
        <dbReference type="ARBA" id="ARBA00023015"/>
    </source>
</evidence>
<dbReference type="PROSITE" id="PS50932">
    <property type="entry name" value="HTH_LACI_2"/>
    <property type="match status" value="1"/>
</dbReference>
<keyword evidence="7" id="KW-1185">Reference proteome</keyword>
<dbReference type="SUPFAM" id="SSF53822">
    <property type="entry name" value="Periplasmic binding protein-like I"/>
    <property type="match status" value="1"/>
</dbReference>
<name>A8LUL0_DINSH</name>
<dbReference type="Pfam" id="PF00356">
    <property type="entry name" value="LacI"/>
    <property type="match status" value="1"/>
</dbReference>
<keyword evidence="3" id="KW-0804">Transcription</keyword>
<dbReference type="InterPro" id="IPR028082">
    <property type="entry name" value="Peripla_BP_I"/>
</dbReference>
<evidence type="ECO:0000256" key="2">
    <source>
        <dbReference type="ARBA" id="ARBA00023125"/>
    </source>
</evidence>
<dbReference type="HOGENOM" id="CLU_037628_6_3_5"/>
<proteinExistence type="predicted"/>
<dbReference type="SUPFAM" id="SSF47413">
    <property type="entry name" value="lambda repressor-like DNA-binding domains"/>
    <property type="match status" value="1"/>
</dbReference>
<evidence type="ECO:0000256" key="3">
    <source>
        <dbReference type="ARBA" id="ARBA00023163"/>
    </source>
</evidence>
<evidence type="ECO:0000256" key="4">
    <source>
        <dbReference type="SAM" id="MobiDB-lite"/>
    </source>
</evidence>
<evidence type="ECO:0000313" key="7">
    <source>
        <dbReference type="Proteomes" id="UP000006833"/>
    </source>
</evidence>
<dbReference type="SMART" id="SM00354">
    <property type="entry name" value="HTH_LACI"/>
    <property type="match status" value="1"/>
</dbReference>
<dbReference type="RefSeq" id="WP_012187494.1">
    <property type="nucleotide sequence ID" value="NC_009959.1"/>
</dbReference>